<organism evidence="3">
    <name type="scientific">Echinostoma caproni</name>
    <dbReference type="NCBI Taxonomy" id="27848"/>
    <lineage>
        <taxon>Eukaryota</taxon>
        <taxon>Metazoa</taxon>
        <taxon>Spiralia</taxon>
        <taxon>Lophotrochozoa</taxon>
        <taxon>Platyhelminthes</taxon>
        <taxon>Trematoda</taxon>
        <taxon>Digenea</taxon>
        <taxon>Plagiorchiida</taxon>
        <taxon>Echinostomata</taxon>
        <taxon>Echinostomatoidea</taxon>
        <taxon>Echinostomatidae</taxon>
        <taxon>Echinostoma</taxon>
    </lineage>
</organism>
<name>A0A183B179_9TREM</name>
<dbReference type="WBParaSite" id="ECPE_0001300201-mRNA-1">
    <property type="protein sequence ID" value="ECPE_0001300201-mRNA-1"/>
    <property type="gene ID" value="ECPE_0001300201"/>
</dbReference>
<dbReference type="AlphaFoldDB" id="A0A183B179"/>
<proteinExistence type="predicted"/>
<evidence type="ECO:0000313" key="1">
    <source>
        <dbReference type="EMBL" id="VDP90236.1"/>
    </source>
</evidence>
<dbReference type="Proteomes" id="UP000272942">
    <property type="component" value="Unassembled WGS sequence"/>
</dbReference>
<protein>
    <submittedName>
        <fullName evidence="3">SLH domain-containing protein</fullName>
    </submittedName>
</protein>
<keyword evidence="2" id="KW-1185">Reference proteome</keyword>
<sequence length="113" mass="12659">MEKDELLGLIESKPGILLIKSLARDHPEVRDVRPLVENTLASDDEIQLRNQWPDGYPGPPTLEEVRILNGAAILAVFKDGGYRAGDCISQGDVQKHLMNYVLKRGLRRTNDPK</sequence>
<reference evidence="3" key="1">
    <citation type="submission" date="2016-06" db="UniProtKB">
        <authorList>
            <consortium name="WormBaseParasite"/>
        </authorList>
    </citation>
    <scope>IDENTIFICATION</scope>
</reference>
<reference evidence="1 2" key="2">
    <citation type="submission" date="2018-11" db="EMBL/GenBank/DDBJ databases">
        <authorList>
            <consortium name="Pathogen Informatics"/>
        </authorList>
    </citation>
    <scope>NUCLEOTIDE SEQUENCE [LARGE SCALE GENOMIC DNA]</scope>
    <source>
        <strain evidence="1 2">Egypt</strain>
    </source>
</reference>
<dbReference type="EMBL" id="UZAN01054000">
    <property type="protein sequence ID" value="VDP90236.1"/>
    <property type="molecule type" value="Genomic_DNA"/>
</dbReference>
<evidence type="ECO:0000313" key="2">
    <source>
        <dbReference type="Proteomes" id="UP000272942"/>
    </source>
</evidence>
<evidence type="ECO:0000313" key="3">
    <source>
        <dbReference type="WBParaSite" id="ECPE_0001300201-mRNA-1"/>
    </source>
</evidence>
<accession>A0A183B179</accession>
<gene>
    <name evidence="1" type="ORF">ECPE_LOCUS12964</name>
</gene>